<keyword evidence="2" id="KW-0813">Transport</keyword>
<name>A0A8H6MHA2_9AGAR</name>
<feature type="transmembrane region" description="Helical" evidence="8">
    <location>
        <begin position="86"/>
        <end position="106"/>
    </location>
</feature>
<accession>A0A8H6MHA2</accession>
<proteinExistence type="predicted"/>
<evidence type="ECO:0000313" key="10">
    <source>
        <dbReference type="EMBL" id="KAF6764987.1"/>
    </source>
</evidence>
<evidence type="ECO:0000256" key="7">
    <source>
        <dbReference type="SAM" id="MobiDB-lite"/>
    </source>
</evidence>
<keyword evidence="6 8" id="KW-0472">Membrane</keyword>
<evidence type="ECO:0000256" key="6">
    <source>
        <dbReference type="ARBA" id="ARBA00023136"/>
    </source>
</evidence>
<dbReference type="CDD" id="cd08761">
    <property type="entry name" value="Cyt_b561_CYB561D2_like"/>
    <property type="match status" value="1"/>
</dbReference>
<dbReference type="AlphaFoldDB" id="A0A8H6MHA2"/>
<evidence type="ECO:0000256" key="5">
    <source>
        <dbReference type="ARBA" id="ARBA00022989"/>
    </source>
</evidence>
<dbReference type="GO" id="GO:0016020">
    <property type="term" value="C:membrane"/>
    <property type="evidence" value="ECO:0007669"/>
    <property type="project" value="UniProtKB-SubCell"/>
</dbReference>
<evidence type="ECO:0000313" key="11">
    <source>
        <dbReference type="Proteomes" id="UP000521943"/>
    </source>
</evidence>
<evidence type="ECO:0000259" key="9">
    <source>
        <dbReference type="Pfam" id="PF03188"/>
    </source>
</evidence>
<keyword evidence="11" id="KW-1185">Reference proteome</keyword>
<organism evidence="10 11">
    <name type="scientific">Ephemerocybe angulata</name>
    <dbReference type="NCBI Taxonomy" id="980116"/>
    <lineage>
        <taxon>Eukaryota</taxon>
        <taxon>Fungi</taxon>
        <taxon>Dikarya</taxon>
        <taxon>Basidiomycota</taxon>
        <taxon>Agaricomycotina</taxon>
        <taxon>Agaricomycetes</taxon>
        <taxon>Agaricomycetidae</taxon>
        <taxon>Agaricales</taxon>
        <taxon>Agaricineae</taxon>
        <taxon>Psathyrellaceae</taxon>
        <taxon>Ephemerocybe</taxon>
    </lineage>
</organism>
<keyword evidence="4" id="KW-0249">Electron transport</keyword>
<feature type="domain" description="Cytochrome b561" evidence="9">
    <location>
        <begin position="88"/>
        <end position="183"/>
    </location>
</feature>
<comment type="caution">
    <text evidence="10">The sequence shown here is derived from an EMBL/GenBank/DDBJ whole genome shotgun (WGS) entry which is preliminary data.</text>
</comment>
<comment type="subcellular location">
    <subcellularLocation>
        <location evidence="1">Membrane</location>
    </subcellularLocation>
</comment>
<keyword evidence="3 8" id="KW-0812">Transmembrane</keyword>
<evidence type="ECO:0000256" key="3">
    <source>
        <dbReference type="ARBA" id="ARBA00022692"/>
    </source>
</evidence>
<evidence type="ECO:0000256" key="2">
    <source>
        <dbReference type="ARBA" id="ARBA00022448"/>
    </source>
</evidence>
<sequence>MPGQENEQIEDLEARQALLSETGGPTSREPSPNPDSMGANARAVGEARSKGDSIAGTIIFGSLATVVGTTWAVVLSNNPSKLGWFAPHPLLQTLGLSLITYGIYTLQPTSFADPRGKAAGLSRHQIAIFCLGLPCLLVGSWSIWHNKELFGKPHITTWHGTFGAACLLWTFFQVFIGIGSVWFGGRLFGGGMKAKAVWKYHR</sequence>
<evidence type="ECO:0000256" key="4">
    <source>
        <dbReference type="ARBA" id="ARBA00022982"/>
    </source>
</evidence>
<dbReference type="Gene3D" id="1.20.120.1770">
    <property type="match status" value="1"/>
</dbReference>
<keyword evidence="5 8" id="KW-1133">Transmembrane helix</keyword>
<feature type="region of interest" description="Disordered" evidence="7">
    <location>
        <begin position="1"/>
        <end position="45"/>
    </location>
</feature>
<dbReference type="OrthoDB" id="432881at2759"/>
<reference evidence="10 11" key="1">
    <citation type="submission" date="2020-07" db="EMBL/GenBank/DDBJ databases">
        <title>Comparative genomics of pyrophilous fungi reveals a link between fire events and developmental genes.</title>
        <authorList>
            <consortium name="DOE Joint Genome Institute"/>
            <person name="Steindorff A.S."/>
            <person name="Carver A."/>
            <person name="Calhoun S."/>
            <person name="Stillman K."/>
            <person name="Liu H."/>
            <person name="Lipzen A."/>
            <person name="Pangilinan J."/>
            <person name="Labutti K."/>
            <person name="Bruns T.D."/>
            <person name="Grigoriev I.V."/>
        </authorList>
    </citation>
    <scope>NUCLEOTIDE SEQUENCE [LARGE SCALE GENOMIC DNA]</scope>
    <source>
        <strain evidence="10 11">CBS 144469</strain>
    </source>
</reference>
<gene>
    <name evidence="10" type="ORF">DFP72DRAFT_869722</name>
</gene>
<feature type="transmembrane region" description="Helical" evidence="8">
    <location>
        <begin position="54"/>
        <end position="74"/>
    </location>
</feature>
<dbReference type="Proteomes" id="UP000521943">
    <property type="component" value="Unassembled WGS sequence"/>
</dbReference>
<evidence type="ECO:0000256" key="8">
    <source>
        <dbReference type="SAM" id="Phobius"/>
    </source>
</evidence>
<dbReference type="EMBL" id="JACGCI010000003">
    <property type="protein sequence ID" value="KAF6764987.1"/>
    <property type="molecule type" value="Genomic_DNA"/>
</dbReference>
<dbReference type="InterPro" id="IPR006593">
    <property type="entry name" value="Cyt_b561/ferric_Rdtase_TM"/>
</dbReference>
<evidence type="ECO:0000256" key="1">
    <source>
        <dbReference type="ARBA" id="ARBA00004370"/>
    </source>
</evidence>
<dbReference type="Pfam" id="PF03188">
    <property type="entry name" value="Cytochrom_B561"/>
    <property type="match status" value="1"/>
</dbReference>
<protein>
    <recommendedName>
        <fullName evidence="9">Cytochrome b561 domain-containing protein</fullName>
    </recommendedName>
</protein>
<feature type="transmembrane region" description="Helical" evidence="8">
    <location>
        <begin position="126"/>
        <end position="144"/>
    </location>
</feature>
<feature type="transmembrane region" description="Helical" evidence="8">
    <location>
        <begin position="156"/>
        <end position="183"/>
    </location>
</feature>